<evidence type="ECO:0000256" key="1">
    <source>
        <dbReference type="SAM" id="MobiDB-lite"/>
    </source>
</evidence>
<dbReference type="InterPro" id="IPR036322">
    <property type="entry name" value="WD40_repeat_dom_sf"/>
</dbReference>
<dbReference type="PANTHER" id="PTHR19855">
    <property type="entry name" value="WD40 REPEAT PROTEIN 12, 37"/>
    <property type="match status" value="1"/>
</dbReference>
<dbReference type="Gene3D" id="2.130.10.10">
    <property type="entry name" value="YVTN repeat-like/Quinoprotein amine dehydrogenase"/>
    <property type="match status" value="1"/>
</dbReference>
<dbReference type="SUPFAM" id="SSF50978">
    <property type="entry name" value="WD40 repeat-like"/>
    <property type="match status" value="1"/>
</dbReference>
<accession>A0ABM0NUB5</accession>
<evidence type="ECO:0000313" key="3">
    <source>
        <dbReference type="RefSeq" id="XP_008229947.1"/>
    </source>
</evidence>
<reference evidence="2" key="1">
    <citation type="journal article" date="2012" name="Nat. Commun.">
        <title>The genome of Prunus mume.</title>
        <authorList>
            <person name="Zhang Q."/>
            <person name="Chen W."/>
            <person name="Sun L."/>
            <person name="Zhao F."/>
            <person name="Huang B."/>
            <person name="Yang W."/>
            <person name="Tao Y."/>
            <person name="Wang J."/>
            <person name="Yuan Z."/>
            <person name="Fan G."/>
            <person name="Xing Z."/>
            <person name="Han C."/>
            <person name="Pan H."/>
            <person name="Zhong X."/>
            <person name="Shi W."/>
            <person name="Liang X."/>
            <person name="Du D."/>
            <person name="Sun F."/>
            <person name="Xu Z."/>
            <person name="Hao R."/>
            <person name="Lv T."/>
            <person name="Lv Y."/>
            <person name="Zheng Z."/>
            <person name="Sun M."/>
            <person name="Luo L."/>
            <person name="Cai M."/>
            <person name="Gao Y."/>
            <person name="Wang J."/>
            <person name="Yin Y."/>
            <person name="Xu X."/>
            <person name="Cheng T."/>
            <person name="Wang J."/>
        </authorList>
    </citation>
    <scope>NUCLEOTIDE SEQUENCE [LARGE SCALE GENOMIC DNA]</scope>
</reference>
<dbReference type="GeneID" id="103329278"/>
<feature type="compositionally biased region" description="Low complexity" evidence="1">
    <location>
        <begin position="1"/>
        <end position="12"/>
    </location>
</feature>
<dbReference type="PANTHER" id="PTHR19855:SF31">
    <property type="entry name" value="TRANSCRIPTIONAL REGULATOR STERILE APETALA"/>
    <property type="match status" value="1"/>
</dbReference>
<feature type="compositionally biased region" description="Polar residues" evidence="1">
    <location>
        <begin position="13"/>
        <end position="29"/>
    </location>
</feature>
<proteinExistence type="predicted"/>
<dbReference type="PROSITE" id="PS00678">
    <property type="entry name" value="WD_REPEATS_1"/>
    <property type="match status" value="1"/>
</dbReference>
<gene>
    <name evidence="3" type="primary">LOC103329278</name>
</gene>
<keyword evidence="2" id="KW-1185">Reference proteome</keyword>
<dbReference type="InterPro" id="IPR036047">
    <property type="entry name" value="F-box-like_dom_sf"/>
</dbReference>
<feature type="region of interest" description="Disordered" evidence="1">
    <location>
        <begin position="1"/>
        <end position="40"/>
    </location>
</feature>
<protein>
    <submittedName>
        <fullName evidence="3">Transcriptional regulator STERILE APETALA</fullName>
    </submittedName>
</protein>
<reference evidence="3" key="2">
    <citation type="submission" date="2025-08" db="UniProtKB">
        <authorList>
            <consortium name="RefSeq"/>
        </authorList>
    </citation>
    <scope>IDENTIFICATION</scope>
</reference>
<dbReference type="InterPro" id="IPR015943">
    <property type="entry name" value="WD40/YVTN_repeat-like_dom_sf"/>
</dbReference>
<evidence type="ECO:0000313" key="2">
    <source>
        <dbReference type="Proteomes" id="UP000694861"/>
    </source>
</evidence>
<sequence>MSSPSTSSSSSSQDGNHSANAAGPSNVQRSGDFEGPSSSRRRAVNEVWPEPFVEALATQVAIDASRSMGRLAAAPALANVFQICSTWRAVSRSDLLWHRLTRLVWGRTRLLQDTWRDEYVYWHRTARNFQTRRSVHTILYFDPSDVEDSNGFTCRCLTLSDAHLACIVIPGSKLVFATLDGDIHVATIGNPQITNRVHLGEVVNDGALVDFTGCERWWVGLYAGVPGRAFHIWDGVTGQLTFVGGTLTDPEAVMGWHMLTEMTGFVGRVRVTSRESAVACTSSRVMVFDLTNQGVVLGDEEYRNGREIIVTSVDVSSAAYVIAERRRGLARLARLARVRLVDTMEEVCRFNVRGAAEIGAMGCMNEGYALMCTDGVVSVWEVERGTYLYRFRERIGDVNAMVCDERHVAACSSDTTLHLWDFGAAD</sequence>
<name>A0ABM0NUB5_PRUMU</name>
<dbReference type="Proteomes" id="UP000694861">
    <property type="component" value="Linkage group LG4"/>
</dbReference>
<organism evidence="2 3">
    <name type="scientific">Prunus mume</name>
    <name type="common">Japanese apricot</name>
    <name type="synonym">Armeniaca mume</name>
    <dbReference type="NCBI Taxonomy" id="102107"/>
    <lineage>
        <taxon>Eukaryota</taxon>
        <taxon>Viridiplantae</taxon>
        <taxon>Streptophyta</taxon>
        <taxon>Embryophyta</taxon>
        <taxon>Tracheophyta</taxon>
        <taxon>Spermatophyta</taxon>
        <taxon>Magnoliopsida</taxon>
        <taxon>eudicotyledons</taxon>
        <taxon>Gunneridae</taxon>
        <taxon>Pentapetalae</taxon>
        <taxon>rosids</taxon>
        <taxon>fabids</taxon>
        <taxon>Rosales</taxon>
        <taxon>Rosaceae</taxon>
        <taxon>Amygdaloideae</taxon>
        <taxon>Amygdaleae</taxon>
        <taxon>Prunus</taxon>
    </lineage>
</organism>
<dbReference type="SUPFAM" id="SSF81383">
    <property type="entry name" value="F-box domain"/>
    <property type="match status" value="1"/>
</dbReference>
<dbReference type="InterPro" id="IPR019775">
    <property type="entry name" value="WD40_repeat_CS"/>
</dbReference>
<dbReference type="RefSeq" id="XP_008229947.1">
    <property type="nucleotide sequence ID" value="XM_008231725.1"/>
</dbReference>